<evidence type="ECO:0000256" key="3">
    <source>
        <dbReference type="ARBA" id="ARBA00022989"/>
    </source>
</evidence>
<comment type="subcellular location">
    <subcellularLocation>
        <location evidence="1">Membrane</location>
    </subcellularLocation>
</comment>
<accession>H1RZU5</accession>
<reference evidence="6 7" key="1">
    <citation type="journal article" date="2012" name="J. Bacteriol.">
        <title>De Novo Genome Project of Cupriavidus basilensis OR16.</title>
        <authorList>
            <person name="Cserhati M."/>
            <person name="Kriszt B."/>
            <person name="Szoboszlay S."/>
            <person name="Toth A."/>
            <person name="Szabo I."/>
            <person name="Tancsics A."/>
            <person name="Nagy I."/>
            <person name="Horvath B."/>
            <person name="Nagy I."/>
            <person name="Kukolya J."/>
        </authorList>
    </citation>
    <scope>NUCLEOTIDE SEQUENCE [LARGE SCALE GENOMIC DNA]</scope>
    <source>
        <strain evidence="6 7">OR16</strain>
    </source>
</reference>
<comment type="caution">
    <text evidence="6">The sequence shown here is derived from an EMBL/GenBank/DDBJ whole genome shotgun (WGS) entry which is preliminary data.</text>
</comment>
<sequence>MSHDEPFLEDGEPLVAAMTRPAMLGGFTLTSIVLSLFIPGLIMMISRSVLTVVLVPAFLLVSYLVCLKDVYLFEIFVSATRLSRCPNKHLWGCRRYAPR</sequence>
<dbReference type="GO" id="GO:0016020">
    <property type="term" value="C:membrane"/>
    <property type="evidence" value="ECO:0007669"/>
    <property type="project" value="UniProtKB-SubCell"/>
</dbReference>
<dbReference type="PATRIC" id="fig|1127483.3.peg.849"/>
<evidence type="ECO:0000313" key="6">
    <source>
        <dbReference type="EMBL" id="EHP44161.1"/>
    </source>
</evidence>
<dbReference type="OrthoDB" id="6954074at2"/>
<dbReference type="RefSeq" id="WP_006156657.1">
    <property type="nucleotide sequence ID" value="NZ_AHJE01000012.1"/>
</dbReference>
<evidence type="ECO:0000256" key="4">
    <source>
        <dbReference type="ARBA" id="ARBA00023136"/>
    </source>
</evidence>
<keyword evidence="2 5" id="KW-0812">Transmembrane</keyword>
<evidence type="ECO:0000256" key="1">
    <source>
        <dbReference type="ARBA" id="ARBA00004370"/>
    </source>
</evidence>
<name>H1RZU5_9BURK</name>
<feature type="transmembrane region" description="Helical" evidence="5">
    <location>
        <begin position="49"/>
        <end position="73"/>
    </location>
</feature>
<proteinExistence type="predicted"/>
<keyword evidence="3 5" id="KW-1133">Transmembrane helix</keyword>
<gene>
    <name evidence="6" type="ORF">OR16_04257</name>
</gene>
<feature type="transmembrane region" description="Helical" evidence="5">
    <location>
        <begin position="22"/>
        <end position="42"/>
    </location>
</feature>
<evidence type="ECO:0000256" key="2">
    <source>
        <dbReference type="ARBA" id="ARBA00022692"/>
    </source>
</evidence>
<dbReference type="EMBL" id="AHJE01000012">
    <property type="protein sequence ID" value="EHP44161.1"/>
    <property type="molecule type" value="Genomic_DNA"/>
</dbReference>
<dbReference type="Proteomes" id="UP000005808">
    <property type="component" value="Unassembled WGS sequence"/>
</dbReference>
<protein>
    <submittedName>
        <fullName evidence="6">VirB3 protein</fullName>
    </submittedName>
</protein>
<dbReference type="Pfam" id="PF05101">
    <property type="entry name" value="VirB3"/>
    <property type="match status" value="1"/>
</dbReference>
<organism evidence="6 7">
    <name type="scientific">Cupriavidus basilensis OR16</name>
    <dbReference type="NCBI Taxonomy" id="1127483"/>
    <lineage>
        <taxon>Bacteria</taxon>
        <taxon>Pseudomonadati</taxon>
        <taxon>Pseudomonadota</taxon>
        <taxon>Betaproteobacteria</taxon>
        <taxon>Burkholderiales</taxon>
        <taxon>Burkholderiaceae</taxon>
        <taxon>Cupriavidus</taxon>
    </lineage>
</organism>
<dbReference type="AlphaFoldDB" id="H1RZU5"/>
<dbReference type="InterPro" id="IPR007792">
    <property type="entry name" value="T4SS_VirB3/TrbD/AvhB"/>
</dbReference>
<evidence type="ECO:0000256" key="5">
    <source>
        <dbReference type="SAM" id="Phobius"/>
    </source>
</evidence>
<evidence type="ECO:0000313" key="7">
    <source>
        <dbReference type="Proteomes" id="UP000005808"/>
    </source>
</evidence>
<keyword evidence="4 5" id="KW-0472">Membrane</keyword>